<organism evidence="1 2">
    <name type="scientific">Breznakiella homolactica</name>
    <dbReference type="NCBI Taxonomy" id="2798577"/>
    <lineage>
        <taxon>Bacteria</taxon>
        <taxon>Pseudomonadati</taxon>
        <taxon>Spirochaetota</taxon>
        <taxon>Spirochaetia</taxon>
        <taxon>Spirochaetales</taxon>
        <taxon>Breznakiellaceae</taxon>
        <taxon>Breznakiella</taxon>
    </lineage>
</organism>
<dbReference type="RefSeq" id="WP_215625155.1">
    <property type="nucleotide sequence ID" value="NZ_CP067089.2"/>
</dbReference>
<keyword evidence="2" id="KW-1185">Reference proteome</keyword>
<dbReference type="KEGG" id="bhc:JFL75_12965"/>
<proteinExistence type="predicted"/>
<protein>
    <submittedName>
        <fullName evidence="1">Uncharacterized protein</fullName>
    </submittedName>
</protein>
<reference evidence="1" key="1">
    <citation type="submission" date="2021-01" db="EMBL/GenBank/DDBJ databases">
        <title>Description of Breznakiella homolactica.</title>
        <authorList>
            <person name="Song Y."/>
            <person name="Brune A."/>
        </authorList>
    </citation>
    <scope>NUCLEOTIDE SEQUENCE</scope>
    <source>
        <strain evidence="1">RmG30</strain>
    </source>
</reference>
<evidence type="ECO:0000313" key="1">
    <source>
        <dbReference type="EMBL" id="QQO07849.1"/>
    </source>
</evidence>
<dbReference type="Proteomes" id="UP000595917">
    <property type="component" value="Chromosome"/>
</dbReference>
<sequence length="191" mass="21445">MKHAKFSYDRGWLTECNNIEYPPTGPVPALFNTVNLFTGQSLSLEYSENDKGFILYLIQCCRQNGVWKLPEHKPDTLEFISLDEALARVQAELNPEKQSPVPLALYNGWCISRNRLPPAPVEGHLFFASCRKKYFTDISFIGGKYRVTTGQGSIASPLAVTAEEAHDVTDTECGTLDEALVLFNKYMDESD</sequence>
<dbReference type="EMBL" id="CP067089">
    <property type="protein sequence ID" value="QQO07849.1"/>
    <property type="molecule type" value="Genomic_DNA"/>
</dbReference>
<gene>
    <name evidence="1" type="ORF">JFL75_12965</name>
</gene>
<name>A0A7T8B7T0_9SPIR</name>
<dbReference type="AlphaFoldDB" id="A0A7T8B7T0"/>
<evidence type="ECO:0000313" key="2">
    <source>
        <dbReference type="Proteomes" id="UP000595917"/>
    </source>
</evidence>
<accession>A0A7T8B7T0</accession>